<protein>
    <submittedName>
        <fullName evidence="1">Uncharacterized protein</fullName>
    </submittedName>
</protein>
<accession>A0A420S278</accession>
<name>A0A420S278_GIBIN</name>
<sequence length="241" mass="27721">MNPLDLVRRGIERLDSFSKAVTEAQHNLHGMNESDYSAAQRGMLDELDQKGKSVFVLLGFWDENDTSDWRILPVSLAHCYLYWLQKKLHELMPAKHPKREYFCPESFGLRLIADWENTLLRGFLRWAVVQAHKPSSAVHSLLQMHSSDDAAKYVVPKPKGDMKVALVCVTDLPELLDHWDQRVVSGPAEEEMVEVCRSNKPNFRRSILQGLFVLAWKVPRDYEDMWMDGQGFAIPDVPESI</sequence>
<organism evidence="1 2">
    <name type="scientific">Gibberella intermedia</name>
    <name type="common">Bulb rot disease fungus</name>
    <name type="synonym">Fusarium proliferatum</name>
    <dbReference type="NCBI Taxonomy" id="948311"/>
    <lineage>
        <taxon>Eukaryota</taxon>
        <taxon>Fungi</taxon>
        <taxon>Dikarya</taxon>
        <taxon>Ascomycota</taxon>
        <taxon>Pezizomycotina</taxon>
        <taxon>Sordariomycetes</taxon>
        <taxon>Hypocreomycetidae</taxon>
        <taxon>Hypocreales</taxon>
        <taxon>Nectriaceae</taxon>
        <taxon>Fusarium</taxon>
        <taxon>Fusarium fujikuroi species complex</taxon>
    </lineage>
</organism>
<proteinExistence type="predicted"/>
<evidence type="ECO:0000313" key="1">
    <source>
        <dbReference type="EMBL" id="RKL23396.1"/>
    </source>
</evidence>
<dbReference type="Proteomes" id="UP000283569">
    <property type="component" value="Unassembled WGS sequence"/>
</dbReference>
<dbReference type="AlphaFoldDB" id="A0A420S278"/>
<evidence type="ECO:0000313" key="2">
    <source>
        <dbReference type="Proteomes" id="UP000283569"/>
    </source>
</evidence>
<gene>
    <name evidence="1" type="ORF">BFJ72_g14525</name>
</gene>
<reference evidence="1 2" key="1">
    <citation type="journal article" date="2018" name="Sci. Rep.">
        <title>Characterisation of pathogen-specific regions and novel effector candidates in Fusarium oxysporum f. sp. cepae.</title>
        <authorList>
            <person name="Armitage A.D."/>
            <person name="Taylor A."/>
            <person name="Sobczyk M.K."/>
            <person name="Baxter L."/>
            <person name="Greenfield B.P."/>
            <person name="Bates H.J."/>
            <person name="Wilson F."/>
            <person name="Jackson A.C."/>
            <person name="Ott S."/>
            <person name="Harrison R.J."/>
            <person name="Clarkson J.P."/>
        </authorList>
    </citation>
    <scope>NUCLEOTIDE SEQUENCE [LARGE SCALE GENOMIC DNA]</scope>
    <source>
        <strain evidence="1 2">Fp_A8</strain>
    </source>
</reference>
<comment type="caution">
    <text evidence="1">The sequence shown here is derived from an EMBL/GenBank/DDBJ whole genome shotgun (WGS) entry which is preliminary data.</text>
</comment>
<dbReference type="EMBL" id="MRDB01000111">
    <property type="protein sequence ID" value="RKL23396.1"/>
    <property type="molecule type" value="Genomic_DNA"/>
</dbReference>